<dbReference type="InterPro" id="IPR036388">
    <property type="entry name" value="WH-like_DNA-bd_sf"/>
</dbReference>
<dbReference type="CDD" id="cd01941">
    <property type="entry name" value="YeiC_kinase_like"/>
    <property type="match status" value="1"/>
</dbReference>
<evidence type="ECO:0000256" key="2">
    <source>
        <dbReference type="ARBA" id="ARBA00022777"/>
    </source>
</evidence>
<sequence>MLTERERQILDWIREDPSVTQREIAERASISRSSVAVHISNLARKGAILGRQYVISESPYAVIIGGANMDIAGRPDHDLVPRDSNPGTVRMSAGGAGRNIAHNMALLGCNVKFISAFGDDLHARELQDSCRSVGIEVKDSVTIPGAATSTYLFIMDETGDMQLAIADMAIYDRLTPSCLGRKLDLIERAALCVVDTNIPAESLQWLTEHVSVPLFCDPVSTAKAHKLDGILGKLHTIKPNQLEAQTLSGVEIHDEKTLHLAAQRLLDTGLEQVFISLDTRGLYCANHDCQFELSTFDSEVVNATGAGDSMMAAIAWAYLDGADLRGQGLAGLATSSLCVESAGTINPAITAAAVRRRMSASPGEHKSA</sequence>
<dbReference type="RefSeq" id="WP_194371085.1">
    <property type="nucleotide sequence ID" value="NZ_CP063767.1"/>
</dbReference>
<dbReference type="Pfam" id="PF00294">
    <property type="entry name" value="PfkB"/>
    <property type="match status" value="1"/>
</dbReference>
<dbReference type="SMART" id="SM00421">
    <property type="entry name" value="HTH_LUXR"/>
    <property type="match status" value="1"/>
</dbReference>
<dbReference type="InterPro" id="IPR011611">
    <property type="entry name" value="PfkB_dom"/>
</dbReference>
<dbReference type="PROSITE" id="PS00583">
    <property type="entry name" value="PFKB_KINASES_1"/>
    <property type="match status" value="1"/>
</dbReference>
<dbReference type="Gene3D" id="1.10.10.10">
    <property type="entry name" value="Winged helix-like DNA-binding domain superfamily/Winged helix DNA-binding domain"/>
    <property type="match status" value="1"/>
</dbReference>
<evidence type="ECO:0000259" key="3">
    <source>
        <dbReference type="SMART" id="SM00421"/>
    </source>
</evidence>
<dbReference type="PANTHER" id="PTHR10584">
    <property type="entry name" value="SUGAR KINASE"/>
    <property type="match status" value="1"/>
</dbReference>
<accession>A0A7S7M864</accession>
<reference evidence="4 5" key="1">
    <citation type="submission" date="2020-10" db="EMBL/GenBank/DDBJ databases">
        <title>Olsenella immobilis sp.nov., isolated from the mud in a fermentation cellar used for the production of Chinese strong-flavoured liquor.</title>
        <authorList>
            <person name="Lu L."/>
        </authorList>
    </citation>
    <scope>NUCLEOTIDE SEQUENCE [LARGE SCALE GENOMIC DNA]</scope>
    <source>
        <strain evidence="4 5">LZLJ-2</strain>
    </source>
</reference>
<dbReference type="EMBL" id="CP063767">
    <property type="protein sequence ID" value="QOY60535.1"/>
    <property type="molecule type" value="Genomic_DNA"/>
</dbReference>
<dbReference type="SUPFAM" id="SSF53613">
    <property type="entry name" value="Ribokinase-like"/>
    <property type="match status" value="1"/>
</dbReference>
<dbReference type="Proteomes" id="UP000593735">
    <property type="component" value="Chromosome"/>
</dbReference>
<gene>
    <name evidence="4" type="ORF">INP52_09100</name>
</gene>
<dbReference type="GO" id="GO:0016301">
    <property type="term" value="F:kinase activity"/>
    <property type="evidence" value="ECO:0007669"/>
    <property type="project" value="UniProtKB-KW"/>
</dbReference>
<protein>
    <submittedName>
        <fullName evidence="4">Winged helix-turn-helix transcriptional regulator</fullName>
    </submittedName>
</protein>
<organism evidence="4 5">
    <name type="scientific">Thermophilibacter immobilis</name>
    <dbReference type="NCBI Taxonomy" id="2779519"/>
    <lineage>
        <taxon>Bacteria</taxon>
        <taxon>Bacillati</taxon>
        <taxon>Actinomycetota</taxon>
        <taxon>Coriobacteriia</taxon>
        <taxon>Coriobacteriales</taxon>
        <taxon>Atopobiaceae</taxon>
        <taxon>Thermophilibacter</taxon>
    </lineage>
</organism>
<keyword evidence="2" id="KW-0418">Kinase</keyword>
<dbReference type="AlphaFoldDB" id="A0A7S7M864"/>
<keyword evidence="5" id="KW-1185">Reference proteome</keyword>
<dbReference type="Pfam" id="PF13412">
    <property type="entry name" value="HTH_24"/>
    <property type="match status" value="1"/>
</dbReference>
<keyword evidence="1" id="KW-0808">Transferase</keyword>
<evidence type="ECO:0000313" key="4">
    <source>
        <dbReference type="EMBL" id="QOY60535.1"/>
    </source>
</evidence>
<name>A0A7S7M864_9ACTN</name>
<dbReference type="InterPro" id="IPR002173">
    <property type="entry name" value="Carboh/pur_kinase_PfkB_CS"/>
</dbReference>
<dbReference type="GO" id="GO:0006355">
    <property type="term" value="P:regulation of DNA-templated transcription"/>
    <property type="evidence" value="ECO:0007669"/>
    <property type="project" value="InterPro"/>
</dbReference>
<feature type="domain" description="HTH luxR-type" evidence="3">
    <location>
        <begin position="1"/>
        <end position="58"/>
    </location>
</feature>
<dbReference type="Gene3D" id="3.40.1190.20">
    <property type="match status" value="1"/>
</dbReference>
<dbReference type="InterPro" id="IPR000792">
    <property type="entry name" value="Tscrpt_reg_LuxR_C"/>
</dbReference>
<dbReference type="SUPFAM" id="SSF46785">
    <property type="entry name" value="Winged helix' DNA-binding domain"/>
    <property type="match status" value="1"/>
</dbReference>
<evidence type="ECO:0000313" key="5">
    <source>
        <dbReference type="Proteomes" id="UP000593735"/>
    </source>
</evidence>
<proteinExistence type="predicted"/>
<evidence type="ECO:0000256" key="1">
    <source>
        <dbReference type="ARBA" id="ARBA00022679"/>
    </source>
</evidence>
<dbReference type="KEGG" id="tio:INP52_09100"/>
<dbReference type="InterPro" id="IPR029056">
    <property type="entry name" value="Ribokinase-like"/>
</dbReference>
<dbReference type="InterPro" id="IPR036390">
    <property type="entry name" value="WH_DNA-bd_sf"/>
</dbReference>
<dbReference type="PANTHER" id="PTHR10584:SF166">
    <property type="entry name" value="RIBOKINASE"/>
    <property type="match status" value="1"/>
</dbReference>